<dbReference type="InterPro" id="IPR008542">
    <property type="entry name" value="BIg21"/>
</dbReference>
<dbReference type="InterPro" id="IPR003344">
    <property type="entry name" value="Big_1_dom"/>
</dbReference>
<evidence type="ECO:0000313" key="5">
    <source>
        <dbReference type="Proteomes" id="UP000198919"/>
    </source>
</evidence>
<dbReference type="SUPFAM" id="SSF49373">
    <property type="entry name" value="Invasin/intimin cell-adhesion fragments"/>
    <property type="match status" value="2"/>
</dbReference>
<evidence type="ECO:0000256" key="2">
    <source>
        <dbReference type="SAM" id="MobiDB-lite"/>
    </source>
</evidence>
<accession>A0A1I3TJA4</accession>
<dbReference type="Pfam" id="PF09134">
    <property type="entry name" value="Invasin_D3"/>
    <property type="match status" value="2"/>
</dbReference>
<evidence type="ECO:0000259" key="3">
    <source>
        <dbReference type="PROSITE" id="PS51127"/>
    </source>
</evidence>
<dbReference type="InterPro" id="IPR015217">
    <property type="entry name" value="Invasin_dom_3"/>
</dbReference>
<organism evidence="4 5">
    <name type="scientific">Xenorhabdus mauleonii</name>
    <dbReference type="NCBI Taxonomy" id="351675"/>
    <lineage>
        <taxon>Bacteria</taxon>
        <taxon>Pseudomonadati</taxon>
        <taxon>Pseudomonadota</taxon>
        <taxon>Gammaproteobacteria</taxon>
        <taxon>Enterobacterales</taxon>
        <taxon>Morganellaceae</taxon>
        <taxon>Xenorhabdus</taxon>
    </lineage>
</organism>
<dbReference type="InterPro" id="IPR013783">
    <property type="entry name" value="Ig-like_fold"/>
</dbReference>
<gene>
    <name evidence="4" type="ORF">SAMN05421680_11454</name>
</gene>
<name>A0A1I3TJA4_9GAMM</name>
<dbReference type="EMBL" id="FORG01000014">
    <property type="protein sequence ID" value="SFJ70975.1"/>
    <property type="molecule type" value="Genomic_DNA"/>
</dbReference>
<evidence type="ECO:0000313" key="4">
    <source>
        <dbReference type="EMBL" id="SFJ70975.1"/>
    </source>
</evidence>
<dbReference type="Pfam" id="PF05688">
    <property type="entry name" value="BIg21"/>
    <property type="match status" value="1"/>
</dbReference>
<comment type="similarity">
    <text evidence="1">Belongs to the intimin/invasin family.</text>
</comment>
<sequence>DGTDPKISDIKEDENNKGTYTATIKPGTKTGDWRVTLKVDNTRLDKISDHITFTPSPSLADSVNEKTSTLTINPKTLEAGSETPAHILLILQNKQNQPMTGKANHITFDGSELSGDGTDPKISDIKEDENNKGTYTATIKPGTKTGDWRVTLKVDNTRLDKISDNINFEPPLAGRINESKSEFRIASETLEADNQMKTEISLILKDNDSQPITGVQKHIHFEQSELPGNGDKPKISDIQENGSTPGTYTATLTAGTQIGSLTVTPKAGEKALSALAKKVEFTPVPLKISKLKLQVVDQKYLVVGQTLKVDYSIDNNSENGVDNSFYAWGEKGKTAAAVKTLASSGDNGQGNDGTLVTGEVKNGEGVPPYEIQEEHAGKVLEFSILARNGINTRANDIVTLSTDDSKDKGNDTESKIEGGRVANVAELIKITLNPKEGKGDEIKVNGKLVLKLKARTNETKDATSDSAELAVTSIKNGQPVAWVPVKIEMEGFTRDNGNEAVSQDKVTTKLGDAKGPLIDGLYTDGSGQLVKTVSDPEGKGLRTTLNVVADGVNGTTVKDETDIIFTVITSPDVQGASRWGHMEDIVKIKGQFYRRPLLSNEFKRVPASVAEFNSEAWALSTFEEAREKCSSVINSTLVSQSDLKKISGGVLYSRYGWPAKTSALASWDAEGGGVKLRTKQPDYSKGPYTHICLIKNKE</sequence>
<dbReference type="AlphaFoldDB" id="A0A1I3TJA4"/>
<evidence type="ECO:0000256" key="1">
    <source>
        <dbReference type="ARBA" id="ARBA00010116"/>
    </source>
</evidence>
<dbReference type="InterPro" id="IPR008541">
    <property type="entry name" value="InvE_AD"/>
</dbReference>
<dbReference type="Gene3D" id="2.60.40.10">
    <property type="entry name" value="Immunoglobulins"/>
    <property type="match status" value="3"/>
</dbReference>
<reference evidence="5" key="1">
    <citation type="submission" date="2016-10" db="EMBL/GenBank/DDBJ databases">
        <authorList>
            <person name="Varghese N."/>
            <person name="Submissions S."/>
        </authorList>
    </citation>
    <scope>NUCLEOTIDE SEQUENCE [LARGE SCALE GENOMIC DNA]</scope>
    <source>
        <strain evidence="5">DSM 17908</strain>
    </source>
</reference>
<dbReference type="RefSeq" id="WP_175494959.1">
    <property type="nucleotide sequence ID" value="NZ_CAWRBN010000042.1"/>
</dbReference>
<feature type="region of interest" description="Disordered" evidence="2">
    <location>
        <begin position="1"/>
        <end position="27"/>
    </location>
</feature>
<feature type="non-terminal residue" evidence="4">
    <location>
        <position position="1"/>
    </location>
</feature>
<dbReference type="Pfam" id="PF05689">
    <property type="entry name" value="InvE_AD"/>
    <property type="match status" value="1"/>
</dbReference>
<feature type="compositionally biased region" description="Basic and acidic residues" evidence="2">
    <location>
        <begin position="1"/>
        <end position="16"/>
    </location>
</feature>
<dbReference type="PROSITE" id="PS51127">
    <property type="entry name" value="BIG1"/>
    <property type="match status" value="1"/>
</dbReference>
<dbReference type="InterPro" id="IPR008964">
    <property type="entry name" value="Invasin/intimin_cell_adhesion"/>
</dbReference>
<dbReference type="Proteomes" id="UP000198919">
    <property type="component" value="Unassembled WGS sequence"/>
</dbReference>
<proteinExistence type="inferred from homology"/>
<protein>
    <submittedName>
        <fullName evidence="4">Invasin, domain 3</fullName>
    </submittedName>
</protein>
<feature type="domain" description="Big-1" evidence="3">
    <location>
        <begin position="1"/>
        <end position="54"/>
    </location>
</feature>